<keyword evidence="5" id="KW-1185">Reference proteome</keyword>
<sequence>MIAGKGLYIEDFNYEPFSLVWLDSDGINQSETGKKFRTIFNYVKIFENIDQCKEYIQKLSSYDRVILVTHVQFIQDVLLCIYTLRPLSSVYIYGSDIDFSKQYSKIKSSTLKIDDLIPKIQSETFKLDDVLPISIYKTNLDQVLTNSFISSNLILTYLLHPKMNLLDRKPFISLCRQIYKTNLTQLAHIDNFEQTYSSNQSLSWYFKDTCIRKLIYRFLCLQTVDKLLLIRFFLYDLQQELKINQYSSSVTLYRSFILSEQELQTLKDATGGLVLIKTFFLAKLNRHQALADLDSLDLFDNARRILFEIDVDSRIENIQPYSMIHSSEILFMCGSLFRLVDVCVNNDQVWIIQMNLTSLNHENLQAKCNFNPDQINLLTIGNLLWRMDQLDEAESYYLYLIQILSSDSLMLADLYYNLGHIYSDKQDYDSSLSFYHKSLEIWKKNLKPTDPDLAENHNAIATNHWKKGAYHQALVFFQKALDIFKCAHNENHPSVAMCLNNMGTVISQEKNYSQALKYYLQALTVFEKYLPSDHLNLASLHCNISSMYKNLHQIDLSLEHLHLALKIYEQKLALDHPNILMMLKNIAFIYEQKKDYQNALIYYKKIANIYQQTMSSTDPIVVQNDEKVRYLSSLQPTQSSSSN</sequence>
<dbReference type="InterPro" id="IPR019734">
    <property type="entry name" value="TPR_rpt"/>
</dbReference>
<dbReference type="Gene3D" id="1.25.40.10">
    <property type="entry name" value="Tetratricopeptide repeat domain"/>
    <property type="match status" value="2"/>
</dbReference>
<dbReference type="SUPFAM" id="SSF48452">
    <property type="entry name" value="TPR-like"/>
    <property type="match status" value="1"/>
</dbReference>
<dbReference type="AlphaFoldDB" id="A0A813W7T6"/>
<keyword evidence="2 3" id="KW-0802">TPR repeat</keyword>
<dbReference type="SMART" id="SM00028">
    <property type="entry name" value="TPR"/>
    <property type="match status" value="6"/>
</dbReference>
<dbReference type="PROSITE" id="PS50293">
    <property type="entry name" value="TPR_REGION"/>
    <property type="match status" value="1"/>
</dbReference>
<reference evidence="4" key="1">
    <citation type="submission" date="2021-02" db="EMBL/GenBank/DDBJ databases">
        <authorList>
            <person name="Nowell W R."/>
        </authorList>
    </citation>
    <scope>NUCLEOTIDE SEQUENCE</scope>
</reference>
<proteinExistence type="predicted"/>
<dbReference type="InterPro" id="IPR011990">
    <property type="entry name" value="TPR-like_helical_dom_sf"/>
</dbReference>
<evidence type="ECO:0000256" key="2">
    <source>
        <dbReference type="ARBA" id="ARBA00022803"/>
    </source>
</evidence>
<comment type="caution">
    <text evidence="4">The sequence shown here is derived from an EMBL/GenBank/DDBJ whole genome shotgun (WGS) entry which is preliminary data.</text>
</comment>
<feature type="repeat" description="TPR" evidence="3">
    <location>
        <begin position="496"/>
        <end position="529"/>
    </location>
</feature>
<dbReference type="Pfam" id="PF13374">
    <property type="entry name" value="TPR_10"/>
    <property type="match status" value="1"/>
</dbReference>
<keyword evidence="1" id="KW-0677">Repeat</keyword>
<dbReference type="PROSITE" id="PS50005">
    <property type="entry name" value="TPR"/>
    <property type="match status" value="2"/>
</dbReference>
<organism evidence="4 5">
    <name type="scientific">Adineta ricciae</name>
    <name type="common">Rotifer</name>
    <dbReference type="NCBI Taxonomy" id="249248"/>
    <lineage>
        <taxon>Eukaryota</taxon>
        <taxon>Metazoa</taxon>
        <taxon>Spiralia</taxon>
        <taxon>Gnathifera</taxon>
        <taxon>Rotifera</taxon>
        <taxon>Eurotatoria</taxon>
        <taxon>Bdelloidea</taxon>
        <taxon>Adinetida</taxon>
        <taxon>Adinetidae</taxon>
        <taxon>Adineta</taxon>
    </lineage>
</organism>
<dbReference type="Proteomes" id="UP000663828">
    <property type="component" value="Unassembled WGS sequence"/>
</dbReference>
<protein>
    <submittedName>
        <fullName evidence="4">Uncharacterized protein</fullName>
    </submittedName>
</protein>
<evidence type="ECO:0000256" key="3">
    <source>
        <dbReference type="PROSITE-ProRule" id="PRU00339"/>
    </source>
</evidence>
<dbReference type="PANTHER" id="PTHR45641">
    <property type="entry name" value="TETRATRICOPEPTIDE REPEAT PROTEIN (AFU_ORTHOLOGUE AFUA_6G03870)"/>
    <property type="match status" value="1"/>
</dbReference>
<dbReference type="EMBL" id="CAJNOR010000225">
    <property type="protein sequence ID" value="CAF0846878.1"/>
    <property type="molecule type" value="Genomic_DNA"/>
</dbReference>
<accession>A0A813W7T6</accession>
<evidence type="ECO:0000256" key="1">
    <source>
        <dbReference type="ARBA" id="ARBA00022737"/>
    </source>
</evidence>
<dbReference type="Pfam" id="PF13424">
    <property type="entry name" value="TPR_12"/>
    <property type="match status" value="2"/>
</dbReference>
<name>A0A813W7T6_ADIRI</name>
<dbReference type="PANTHER" id="PTHR45641:SF19">
    <property type="entry name" value="NEPHROCYSTIN-3"/>
    <property type="match status" value="1"/>
</dbReference>
<evidence type="ECO:0000313" key="4">
    <source>
        <dbReference type="EMBL" id="CAF0846878.1"/>
    </source>
</evidence>
<feature type="repeat" description="TPR" evidence="3">
    <location>
        <begin position="412"/>
        <end position="445"/>
    </location>
</feature>
<evidence type="ECO:0000313" key="5">
    <source>
        <dbReference type="Proteomes" id="UP000663828"/>
    </source>
</evidence>
<gene>
    <name evidence="4" type="ORF">XAT740_LOCUS5272</name>
</gene>